<dbReference type="SUPFAM" id="SSF53613">
    <property type="entry name" value="Ribokinase-like"/>
    <property type="match status" value="1"/>
</dbReference>
<name>A0ABQ4DX65_9ACTN</name>
<keyword evidence="3 5" id="KW-0418">Kinase</keyword>
<dbReference type="EMBL" id="BONW01000008">
    <property type="protein sequence ID" value="GIG87034.1"/>
    <property type="molecule type" value="Genomic_DNA"/>
</dbReference>
<accession>A0ABQ4DX65</accession>
<dbReference type="InterPro" id="IPR029056">
    <property type="entry name" value="Ribokinase-like"/>
</dbReference>
<comment type="similarity">
    <text evidence="1">Belongs to the carbohydrate kinase PfkB family.</text>
</comment>
<dbReference type="CDD" id="cd01166">
    <property type="entry name" value="KdgK"/>
    <property type="match status" value="1"/>
</dbReference>
<protein>
    <submittedName>
        <fullName evidence="5">Sugar kinase</fullName>
    </submittedName>
</protein>
<evidence type="ECO:0000313" key="5">
    <source>
        <dbReference type="EMBL" id="GIG87034.1"/>
    </source>
</evidence>
<evidence type="ECO:0000259" key="4">
    <source>
        <dbReference type="Pfam" id="PF00294"/>
    </source>
</evidence>
<evidence type="ECO:0000256" key="3">
    <source>
        <dbReference type="ARBA" id="ARBA00022777"/>
    </source>
</evidence>
<dbReference type="PANTHER" id="PTHR43320">
    <property type="entry name" value="SUGAR KINASE"/>
    <property type="match status" value="1"/>
</dbReference>
<comment type="caution">
    <text evidence="5">The sequence shown here is derived from an EMBL/GenBank/DDBJ whole genome shotgun (WGS) entry which is preliminary data.</text>
</comment>
<feature type="domain" description="Carbohydrate kinase PfkB" evidence="4">
    <location>
        <begin position="16"/>
        <end position="302"/>
    </location>
</feature>
<dbReference type="InterPro" id="IPR011611">
    <property type="entry name" value="PfkB_dom"/>
</dbReference>
<proteinExistence type="inferred from homology"/>
<gene>
    <name evidence="5" type="ORF">Pen02_19700</name>
</gene>
<evidence type="ECO:0000256" key="2">
    <source>
        <dbReference type="ARBA" id="ARBA00022679"/>
    </source>
</evidence>
<keyword evidence="2" id="KW-0808">Transferase</keyword>
<evidence type="ECO:0000313" key="6">
    <source>
        <dbReference type="Proteomes" id="UP000646749"/>
    </source>
</evidence>
<keyword evidence="6" id="KW-1185">Reference proteome</keyword>
<organism evidence="5 6">
    <name type="scientific">Plantactinospora endophytica</name>
    <dbReference type="NCBI Taxonomy" id="673535"/>
    <lineage>
        <taxon>Bacteria</taxon>
        <taxon>Bacillati</taxon>
        <taxon>Actinomycetota</taxon>
        <taxon>Actinomycetes</taxon>
        <taxon>Micromonosporales</taxon>
        <taxon>Micromonosporaceae</taxon>
        <taxon>Plantactinospora</taxon>
    </lineage>
</organism>
<reference evidence="5 6" key="1">
    <citation type="submission" date="2021-01" db="EMBL/GenBank/DDBJ databases">
        <title>Whole genome shotgun sequence of Plantactinospora endophytica NBRC 110450.</title>
        <authorList>
            <person name="Komaki H."/>
            <person name="Tamura T."/>
        </authorList>
    </citation>
    <scope>NUCLEOTIDE SEQUENCE [LARGE SCALE GENOMIC DNA]</scope>
    <source>
        <strain evidence="5 6">NBRC 110450</strain>
    </source>
</reference>
<dbReference type="Gene3D" id="3.40.1190.20">
    <property type="match status" value="1"/>
</dbReference>
<dbReference type="Pfam" id="PF00294">
    <property type="entry name" value="PfkB"/>
    <property type="match status" value="1"/>
</dbReference>
<dbReference type="Proteomes" id="UP000646749">
    <property type="component" value="Unassembled WGS sequence"/>
</dbReference>
<dbReference type="RefSeq" id="WP_239140381.1">
    <property type="nucleotide sequence ID" value="NZ_BONW01000008.1"/>
</dbReference>
<dbReference type="InterPro" id="IPR052700">
    <property type="entry name" value="Carb_kinase_PfkB-like"/>
</dbReference>
<evidence type="ECO:0000256" key="1">
    <source>
        <dbReference type="ARBA" id="ARBA00010688"/>
    </source>
</evidence>
<dbReference type="PANTHER" id="PTHR43320:SF2">
    <property type="entry name" value="2-DEHYDRO-3-DEOXYGLUCONOKINASE_2-DEHYDRO-3-DEOXYGALACTONOKINASE"/>
    <property type="match status" value="1"/>
</dbReference>
<sequence length="332" mass="34396">MTRVETANGQPSAPLDVVCVGETMAMVTPTPGGRLDAESTFVLRAGGAESNVAMFLAALGHRVGWAGRVGADPLGDLVVGQVRATGVDTSLVEIDPSHPTAVYLKDPGPDGTRVYYYRRDSAAAGMDLAYAARVDAVPAAVLHLSGVTPALSASCRSLVEHLISSRPAGRRLVSFDVNHRPALWPDRSTAGTELLRLAQAADVVFVGLDEAARLWDVEQPEQVRALVDRPGTVVVKNGALDVTAFSADGVTVEPARPVDVVEPVGAGDAFAAGWLSGALRGLDAAARLRLGHLVAGAALGSVSDFAELPPVDSICAELGITPDAWHRPVGPA</sequence>
<dbReference type="GO" id="GO:0016301">
    <property type="term" value="F:kinase activity"/>
    <property type="evidence" value="ECO:0007669"/>
    <property type="project" value="UniProtKB-KW"/>
</dbReference>